<dbReference type="Gene3D" id="1.10.10.60">
    <property type="entry name" value="Homeodomain-like"/>
    <property type="match status" value="1"/>
</dbReference>
<evidence type="ECO:0000256" key="1">
    <source>
        <dbReference type="ARBA" id="ARBA00022723"/>
    </source>
</evidence>
<dbReference type="InParanoid" id="B8CAX2"/>
<accession>B8CAX2</accession>
<keyword evidence="2" id="KW-0863">Zinc-finger</keyword>
<dbReference type="PROSITE" id="PS51293">
    <property type="entry name" value="SANT"/>
    <property type="match status" value="1"/>
</dbReference>
<protein>
    <submittedName>
        <fullName evidence="7">MYB DNA binding protein/ transcription factor-like protein</fullName>
    </submittedName>
</protein>
<dbReference type="PaxDb" id="35128-Thaps263961"/>
<reference evidence="7 8" key="2">
    <citation type="journal article" date="2008" name="Nature">
        <title>The Phaeodactylum genome reveals the evolutionary history of diatom genomes.</title>
        <authorList>
            <person name="Bowler C."/>
            <person name="Allen A.E."/>
            <person name="Badger J.H."/>
            <person name="Grimwood J."/>
            <person name="Jabbari K."/>
            <person name="Kuo A."/>
            <person name="Maheswari U."/>
            <person name="Martens C."/>
            <person name="Maumus F."/>
            <person name="Otillar R.P."/>
            <person name="Rayko E."/>
            <person name="Salamov A."/>
            <person name="Vandepoele K."/>
            <person name="Beszteri B."/>
            <person name="Gruber A."/>
            <person name="Heijde M."/>
            <person name="Katinka M."/>
            <person name="Mock T."/>
            <person name="Valentin K."/>
            <person name="Verret F."/>
            <person name="Berges J.A."/>
            <person name="Brownlee C."/>
            <person name="Cadoret J.P."/>
            <person name="Chiovitti A."/>
            <person name="Choi C.J."/>
            <person name="Coesel S."/>
            <person name="De Martino A."/>
            <person name="Detter J.C."/>
            <person name="Durkin C."/>
            <person name="Falciatore A."/>
            <person name="Fournet J."/>
            <person name="Haruta M."/>
            <person name="Huysman M.J."/>
            <person name="Jenkins B.D."/>
            <person name="Jiroutova K."/>
            <person name="Jorgensen R.E."/>
            <person name="Joubert Y."/>
            <person name="Kaplan A."/>
            <person name="Kroger N."/>
            <person name="Kroth P.G."/>
            <person name="La Roche J."/>
            <person name="Lindquist E."/>
            <person name="Lommer M."/>
            <person name="Martin-Jezequel V."/>
            <person name="Lopez P.J."/>
            <person name="Lucas S."/>
            <person name="Mangogna M."/>
            <person name="McGinnis K."/>
            <person name="Medlin L.K."/>
            <person name="Montsant A."/>
            <person name="Oudot-Le Secq M.P."/>
            <person name="Napoli C."/>
            <person name="Obornik M."/>
            <person name="Parker M.S."/>
            <person name="Petit J.L."/>
            <person name="Porcel B.M."/>
            <person name="Poulsen N."/>
            <person name="Robison M."/>
            <person name="Rychlewski L."/>
            <person name="Rynearson T.A."/>
            <person name="Schmutz J."/>
            <person name="Shapiro H."/>
            <person name="Siaut M."/>
            <person name="Stanley M."/>
            <person name="Sussman M.R."/>
            <person name="Taylor A.R."/>
            <person name="Vardi A."/>
            <person name="von Dassow P."/>
            <person name="Vyverman W."/>
            <person name="Willis A."/>
            <person name="Wyrwicz L.S."/>
            <person name="Rokhsar D.S."/>
            <person name="Weissenbach J."/>
            <person name="Armbrust E.V."/>
            <person name="Green B.R."/>
            <person name="Van de Peer Y."/>
            <person name="Grigoriev I.V."/>
        </authorList>
    </citation>
    <scope>NUCLEOTIDE SEQUENCE [LARGE SCALE GENOMIC DNA]</scope>
    <source>
        <strain evidence="7 8">CCMP1335</strain>
    </source>
</reference>
<organism evidence="7 8">
    <name type="scientific">Thalassiosira pseudonana</name>
    <name type="common">Marine diatom</name>
    <name type="synonym">Cyclotella nana</name>
    <dbReference type="NCBI Taxonomy" id="35128"/>
    <lineage>
        <taxon>Eukaryota</taxon>
        <taxon>Sar</taxon>
        <taxon>Stramenopiles</taxon>
        <taxon>Ochrophyta</taxon>
        <taxon>Bacillariophyta</taxon>
        <taxon>Coscinodiscophyceae</taxon>
        <taxon>Thalassiosirophycidae</taxon>
        <taxon>Thalassiosirales</taxon>
        <taxon>Thalassiosiraceae</taxon>
        <taxon>Thalassiosira</taxon>
    </lineage>
</organism>
<dbReference type="SUPFAM" id="SSF46689">
    <property type="entry name" value="Homeodomain-like"/>
    <property type="match status" value="1"/>
</dbReference>
<dbReference type="InterPro" id="IPR009057">
    <property type="entry name" value="Homeodomain-like_sf"/>
</dbReference>
<dbReference type="PANTHER" id="PTHR16089">
    <property type="entry name" value="REST COREPRESSOR COREST PROTEIN-RELATED"/>
    <property type="match status" value="1"/>
</dbReference>
<proteinExistence type="predicted"/>
<dbReference type="FunFam" id="1.10.10.60:FF:000012">
    <property type="entry name" value="Metastasis-associated 1 family, member 3"/>
    <property type="match status" value="1"/>
</dbReference>
<feature type="non-terminal residue" evidence="7">
    <location>
        <position position="1"/>
    </location>
</feature>
<dbReference type="HOGENOM" id="CLU_2968240_0_0_1"/>
<feature type="non-terminal residue" evidence="7">
    <location>
        <position position="59"/>
    </location>
</feature>
<evidence type="ECO:0000256" key="4">
    <source>
        <dbReference type="ARBA" id="ARBA00023125"/>
    </source>
</evidence>
<evidence type="ECO:0000259" key="6">
    <source>
        <dbReference type="PROSITE" id="PS51293"/>
    </source>
</evidence>
<keyword evidence="4" id="KW-0238">DNA-binding</keyword>
<dbReference type="PANTHER" id="PTHR16089:SF40">
    <property type="entry name" value="SUPPRESSOR OF ACTIVATED EGL-4 PROTEIN 1"/>
    <property type="match status" value="1"/>
</dbReference>
<evidence type="ECO:0000256" key="3">
    <source>
        <dbReference type="ARBA" id="ARBA00022833"/>
    </source>
</evidence>
<dbReference type="InterPro" id="IPR017884">
    <property type="entry name" value="SANT_dom"/>
</dbReference>
<reference evidence="7 8" key="1">
    <citation type="journal article" date="2004" name="Science">
        <title>The genome of the diatom Thalassiosira pseudonana: ecology, evolution, and metabolism.</title>
        <authorList>
            <person name="Armbrust E.V."/>
            <person name="Berges J.A."/>
            <person name="Bowler C."/>
            <person name="Green B.R."/>
            <person name="Martinez D."/>
            <person name="Putnam N.H."/>
            <person name="Zhou S."/>
            <person name="Allen A.E."/>
            <person name="Apt K.E."/>
            <person name="Bechner M."/>
            <person name="Brzezinski M.A."/>
            <person name="Chaal B.K."/>
            <person name="Chiovitti A."/>
            <person name="Davis A.K."/>
            <person name="Demarest M.S."/>
            <person name="Detter J.C."/>
            <person name="Glavina T."/>
            <person name="Goodstein D."/>
            <person name="Hadi M.Z."/>
            <person name="Hellsten U."/>
            <person name="Hildebrand M."/>
            <person name="Jenkins B.D."/>
            <person name="Jurka J."/>
            <person name="Kapitonov V.V."/>
            <person name="Kroger N."/>
            <person name="Lau W.W."/>
            <person name="Lane T.W."/>
            <person name="Larimer F.W."/>
            <person name="Lippmeier J.C."/>
            <person name="Lucas S."/>
            <person name="Medina M."/>
            <person name="Montsant A."/>
            <person name="Obornik M."/>
            <person name="Parker M.S."/>
            <person name="Palenik B."/>
            <person name="Pazour G.J."/>
            <person name="Richardson P.M."/>
            <person name="Rynearson T.A."/>
            <person name="Saito M.A."/>
            <person name="Schwartz D.C."/>
            <person name="Thamatrakoln K."/>
            <person name="Valentin K."/>
            <person name="Vardi A."/>
            <person name="Wilkerson F.P."/>
            <person name="Rokhsar D.S."/>
        </authorList>
    </citation>
    <scope>NUCLEOTIDE SEQUENCE [LARGE SCALE GENOMIC DNA]</scope>
    <source>
        <strain evidence="7 8">CCMP1335</strain>
    </source>
</reference>
<dbReference type="eggNOG" id="ENOG502SCAZ">
    <property type="taxonomic scope" value="Eukaryota"/>
</dbReference>
<keyword evidence="8" id="KW-1185">Reference proteome</keyword>
<dbReference type="GO" id="GO:0003677">
    <property type="term" value="F:DNA binding"/>
    <property type="evidence" value="ECO:0007669"/>
    <property type="project" value="UniProtKB-KW"/>
</dbReference>
<dbReference type="InterPro" id="IPR051066">
    <property type="entry name" value="Trans_reg/Corepressor"/>
</dbReference>
<dbReference type="GO" id="GO:0008270">
    <property type="term" value="F:zinc ion binding"/>
    <property type="evidence" value="ECO:0007669"/>
    <property type="project" value="UniProtKB-KW"/>
</dbReference>
<gene>
    <name evidence="7" type="primary">MYB14</name>
    <name evidence="7" type="ORF">THAPSDRAFT_263961</name>
</gene>
<dbReference type="RefSeq" id="XP_002293481.1">
    <property type="nucleotide sequence ID" value="XM_002293445.1"/>
</dbReference>
<dbReference type="GeneID" id="7450547"/>
<keyword evidence="1" id="KW-0479">Metal-binding</keyword>
<evidence type="ECO:0000313" key="7">
    <source>
        <dbReference type="EMBL" id="EED89217.1"/>
    </source>
</evidence>
<name>B8CAX2_THAPS</name>
<sequence length="59" mass="7326">WSPYEIVTFEAAMALHGKIFHQVQKWVKTKSTKEIVEFYYIWKKTSHYRRWKSQYEAEI</sequence>
<evidence type="ECO:0000313" key="8">
    <source>
        <dbReference type="Proteomes" id="UP000001449"/>
    </source>
</evidence>
<evidence type="ECO:0000256" key="2">
    <source>
        <dbReference type="ARBA" id="ARBA00022771"/>
    </source>
</evidence>
<dbReference type="KEGG" id="tps:THAPSDRAFT_263961"/>
<dbReference type="AlphaFoldDB" id="B8CAX2"/>
<dbReference type="STRING" id="35128.B8CAX2"/>
<keyword evidence="3" id="KW-0862">Zinc</keyword>
<keyword evidence="5" id="KW-0539">Nucleus</keyword>
<dbReference type="Proteomes" id="UP000001449">
    <property type="component" value="Chromosome 13"/>
</dbReference>
<feature type="domain" description="SANT" evidence="6">
    <location>
        <begin position="1"/>
        <end position="47"/>
    </location>
</feature>
<dbReference type="EMBL" id="CM000648">
    <property type="protein sequence ID" value="EED89217.1"/>
    <property type="molecule type" value="Genomic_DNA"/>
</dbReference>
<dbReference type="GO" id="GO:0005634">
    <property type="term" value="C:nucleus"/>
    <property type="evidence" value="ECO:0007669"/>
    <property type="project" value="UniProtKB-ARBA"/>
</dbReference>
<evidence type="ECO:0000256" key="5">
    <source>
        <dbReference type="ARBA" id="ARBA00023242"/>
    </source>
</evidence>